<dbReference type="OrthoDB" id="1694156at2759"/>
<name>A0A8S0T8A8_OLEEU</name>
<organism evidence="2 3">
    <name type="scientific">Olea europaea subsp. europaea</name>
    <dbReference type="NCBI Taxonomy" id="158383"/>
    <lineage>
        <taxon>Eukaryota</taxon>
        <taxon>Viridiplantae</taxon>
        <taxon>Streptophyta</taxon>
        <taxon>Embryophyta</taxon>
        <taxon>Tracheophyta</taxon>
        <taxon>Spermatophyta</taxon>
        <taxon>Magnoliopsida</taxon>
        <taxon>eudicotyledons</taxon>
        <taxon>Gunneridae</taxon>
        <taxon>Pentapetalae</taxon>
        <taxon>asterids</taxon>
        <taxon>lamiids</taxon>
        <taxon>Lamiales</taxon>
        <taxon>Oleaceae</taxon>
        <taxon>Oleeae</taxon>
        <taxon>Olea</taxon>
    </lineage>
</organism>
<dbReference type="Gramene" id="OE9A020677T1">
    <property type="protein sequence ID" value="OE9A020677C1"/>
    <property type="gene ID" value="OE9A020677"/>
</dbReference>
<keyword evidence="3" id="KW-1185">Reference proteome</keyword>
<feature type="region of interest" description="Disordered" evidence="1">
    <location>
        <begin position="1"/>
        <end position="22"/>
    </location>
</feature>
<dbReference type="Proteomes" id="UP000594638">
    <property type="component" value="Unassembled WGS sequence"/>
</dbReference>
<feature type="compositionally biased region" description="Basic residues" evidence="1">
    <location>
        <begin position="1"/>
        <end position="12"/>
    </location>
</feature>
<evidence type="ECO:0000256" key="1">
    <source>
        <dbReference type="SAM" id="MobiDB-lite"/>
    </source>
</evidence>
<accession>A0A8S0T8A8</accession>
<dbReference type="EMBL" id="CACTIH010005659">
    <property type="protein sequence ID" value="CAA2999936.1"/>
    <property type="molecule type" value="Genomic_DNA"/>
</dbReference>
<proteinExistence type="predicted"/>
<protein>
    <submittedName>
        <fullName evidence="2">Uncharacterized protein</fullName>
    </submittedName>
</protein>
<evidence type="ECO:0000313" key="3">
    <source>
        <dbReference type="Proteomes" id="UP000594638"/>
    </source>
</evidence>
<dbReference type="AlphaFoldDB" id="A0A8S0T8A8"/>
<gene>
    <name evidence="2" type="ORF">OLEA9_A020677</name>
</gene>
<evidence type="ECO:0000313" key="2">
    <source>
        <dbReference type="EMBL" id="CAA2999936.1"/>
    </source>
</evidence>
<reference evidence="2 3" key="1">
    <citation type="submission" date="2019-12" db="EMBL/GenBank/DDBJ databases">
        <authorList>
            <person name="Alioto T."/>
            <person name="Alioto T."/>
            <person name="Gomez Garrido J."/>
        </authorList>
    </citation>
    <scope>NUCLEOTIDE SEQUENCE [LARGE SCALE GENOMIC DNA]</scope>
</reference>
<sequence>MSSSGSRRRTKHRTEMSIEDAGTSGKSIASVLLLMDSNIGQAHSSNDDDDFVSPPPRRPLDGLVTGQASVGYDKKKLLELDIKNIMGAGRSNKAQKVKNVVSNIDRKGKGKMDPSDDLLFFLEPPSFDLGIEFTPTQCFAFGGNSEEGKSYRDWKVLQSIEPYMKVLPALMNTLGISKKDPDYH</sequence>
<comment type="caution">
    <text evidence="2">The sequence shown here is derived from an EMBL/GenBank/DDBJ whole genome shotgun (WGS) entry which is preliminary data.</text>
</comment>